<sequence length="351" mass="38701">MSAASFFATLSLIASLLSSRSRASQLVPALYVFGDSSVDAGNNDYIGTVVRADFPPYGRDFDSHKATGRFSNGRVSSDYLASLLGLPLPPPYLDPSAKGSKIIQGVNFATAGSGLYEKTAALLNIPNLPRQISWFRTYKQKLVQLVGQNKTAFILSKAFIVLSSGSNDYINNYYFDPALRVKYTKDAFRQVLIFSVENFVKEMYQLGARRISIAGLIPLGCIPSQVTLYGKGQLKCSEFENQDARLHNQALKSSVQRLRGSMTDLRVAYIDVYTIFSKVIQQPESYGFEHTLTSCCGVGRLAVSLLCNKLTPGTCRDASKYVFWDSFHPSDAMNKILAKVALDQANAQLFH</sequence>
<dbReference type="Gene3D" id="3.40.50.1110">
    <property type="entry name" value="SGNH hydrolase"/>
    <property type="match status" value="1"/>
</dbReference>
<dbReference type="CDD" id="cd01837">
    <property type="entry name" value="SGNH_plant_lipase_like"/>
    <property type="match status" value="1"/>
</dbReference>
<comment type="similarity">
    <text evidence="1">Belongs to the 'GDSL' lipolytic enzyme family.</text>
</comment>
<dbReference type="InterPro" id="IPR035669">
    <property type="entry name" value="SGNH_plant_lipase-like"/>
</dbReference>
<dbReference type="KEGG" id="smo:SELMODRAFT_166529"/>
<protein>
    <submittedName>
        <fullName evidence="3">Uncharacterized protein</fullName>
    </submittedName>
</protein>
<dbReference type="Pfam" id="PF00657">
    <property type="entry name" value="Lipase_GDSL"/>
    <property type="match status" value="1"/>
</dbReference>
<dbReference type="STRING" id="88036.D8QZ01"/>
<feature type="chain" id="PRO_5003121362" evidence="2">
    <location>
        <begin position="24"/>
        <end position="351"/>
    </location>
</feature>
<reference evidence="3 4" key="1">
    <citation type="journal article" date="2011" name="Science">
        <title>The Selaginella genome identifies genetic changes associated with the evolution of vascular plants.</title>
        <authorList>
            <person name="Banks J.A."/>
            <person name="Nishiyama T."/>
            <person name="Hasebe M."/>
            <person name="Bowman J.L."/>
            <person name="Gribskov M."/>
            <person name="dePamphilis C."/>
            <person name="Albert V.A."/>
            <person name="Aono N."/>
            <person name="Aoyama T."/>
            <person name="Ambrose B.A."/>
            <person name="Ashton N.W."/>
            <person name="Axtell M.J."/>
            <person name="Barker E."/>
            <person name="Barker M.S."/>
            <person name="Bennetzen J.L."/>
            <person name="Bonawitz N.D."/>
            <person name="Chapple C."/>
            <person name="Cheng C."/>
            <person name="Correa L.G."/>
            <person name="Dacre M."/>
            <person name="DeBarry J."/>
            <person name="Dreyer I."/>
            <person name="Elias M."/>
            <person name="Engstrom E.M."/>
            <person name="Estelle M."/>
            <person name="Feng L."/>
            <person name="Finet C."/>
            <person name="Floyd S.K."/>
            <person name="Frommer W.B."/>
            <person name="Fujita T."/>
            <person name="Gramzow L."/>
            <person name="Gutensohn M."/>
            <person name="Harholt J."/>
            <person name="Hattori M."/>
            <person name="Heyl A."/>
            <person name="Hirai T."/>
            <person name="Hiwatashi Y."/>
            <person name="Ishikawa M."/>
            <person name="Iwata M."/>
            <person name="Karol K.G."/>
            <person name="Koehler B."/>
            <person name="Kolukisaoglu U."/>
            <person name="Kubo M."/>
            <person name="Kurata T."/>
            <person name="Lalonde S."/>
            <person name="Li K."/>
            <person name="Li Y."/>
            <person name="Litt A."/>
            <person name="Lyons E."/>
            <person name="Manning G."/>
            <person name="Maruyama T."/>
            <person name="Michael T.P."/>
            <person name="Mikami K."/>
            <person name="Miyazaki S."/>
            <person name="Morinaga S."/>
            <person name="Murata T."/>
            <person name="Mueller-Roeber B."/>
            <person name="Nelson D.R."/>
            <person name="Obara M."/>
            <person name="Oguri Y."/>
            <person name="Olmstead R.G."/>
            <person name="Onodera N."/>
            <person name="Petersen B.L."/>
            <person name="Pils B."/>
            <person name="Prigge M."/>
            <person name="Rensing S.A."/>
            <person name="Riano-Pachon D.M."/>
            <person name="Roberts A.W."/>
            <person name="Sato Y."/>
            <person name="Scheller H.V."/>
            <person name="Schulz B."/>
            <person name="Schulz C."/>
            <person name="Shakirov E.V."/>
            <person name="Shibagaki N."/>
            <person name="Shinohara N."/>
            <person name="Shippen D.E."/>
            <person name="Soerensen I."/>
            <person name="Sotooka R."/>
            <person name="Sugimoto N."/>
            <person name="Sugita M."/>
            <person name="Sumikawa N."/>
            <person name="Tanurdzic M."/>
            <person name="Theissen G."/>
            <person name="Ulvskov P."/>
            <person name="Wakazuki S."/>
            <person name="Weng J.K."/>
            <person name="Willats W.W."/>
            <person name="Wipf D."/>
            <person name="Wolf P.G."/>
            <person name="Yang L."/>
            <person name="Zimmer A.D."/>
            <person name="Zhu Q."/>
            <person name="Mitros T."/>
            <person name="Hellsten U."/>
            <person name="Loque D."/>
            <person name="Otillar R."/>
            <person name="Salamov A."/>
            <person name="Schmutz J."/>
            <person name="Shapiro H."/>
            <person name="Lindquist E."/>
            <person name="Lucas S."/>
            <person name="Rokhsar D."/>
            <person name="Grigoriev I.V."/>
        </authorList>
    </citation>
    <scope>NUCLEOTIDE SEQUENCE [LARGE SCALE GENOMIC DNA]</scope>
</reference>
<accession>D8QZ01</accession>
<organism evidence="4">
    <name type="scientific">Selaginella moellendorffii</name>
    <name type="common">Spikemoss</name>
    <dbReference type="NCBI Taxonomy" id="88036"/>
    <lineage>
        <taxon>Eukaryota</taxon>
        <taxon>Viridiplantae</taxon>
        <taxon>Streptophyta</taxon>
        <taxon>Embryophyta</taxon>
        <taxon>Tracheophyta</taxon>
        <taxon>Lycopodiopsida</taxon>
        <taxon>Selaginellales</taxon>
        <taxon>Selaginellaceae</taxon>
        <taxon>Selaginella</taxon>
    </lineage>
</organism>
<dbReference type="OMA" id="NSQSHAI"/>
<dbReference type="SUPFAM" id="SSF52266">
    <property type="entry name" value="SGNH hydrolase"/>
    <property type="match status" value="1"/>
</dbReference>
<dbReference type="InterPro" id="IPR050592">
    <property type="entry name" value="GDSL_lipolytic_enzyme"/>
</dbReference>
<gene>
    <name evidence="3" type="ORF">SELMODRAFT_166529</name>
</gene>
<dbReference type="AlphaFoldDB" id="D8QZ01"/>
<feature type="signal peptide" evidence="2">
    <location>
        <begin position="1"/>
        <end position="23"/>
    </location>
</feature>
<dbReference type="PANTHER" id="PTHR45642">
    <property type="entry name" value="GDSL ESTERASE/LIPASE EXL3"/>
    <property type="match status" value="1"/>
</dbReference>
<evidence type="ECO:0000256" key="2">
    <source>
        <dbReference type="SAM" id="SignalP"/>
    </source>
</evidence>
<dbReference type="InParanoid" id="D8QZ01"/>
<dbReference type="InterPro" id="IPR001087">
    <property type="entry name" value="GDSL"/>
</dbReference>
<keyword evidence="2" id="KW-0732">Signal</keyword>
<dbReference type="GO" id="GO:0016788">
    <property type="term" value="F:hydrolase activity, acting on ester bonds"/>
    <property type="evidence" value="ECO:0007669"/>
    <property type="project" value="InterPro"/>
</dbReference>
<dbReference type="EMBL" id="GL377569">
    <property type="protein sequence ID" value="EFJ34334.1"/>
    <property type="molecule type" value="Genomic_DNA"/>
</dbReference>
<evidence type="ECO:0000313" key="3">
    <source>
        <dbReference type="EMBL" id="EFJ34334.1"/>
    </source>
</evidence>
<dbReference type="FunCoup" id="D8QZ01">
    <property type="interactions" value="315"/>
</dbReference>
<keyword evidence="4" id="KW-1185">Reference proteome</keyword>
<dbReference type="Proteomes" id="UP000001514">
    <property type="component" value="Unassembled WGS sequence"/>
</dbReference>
<dbReference type="Gramene" id="EFJ34334">
    <property type="protein sequence ID" value="EFJ34334"/>
    <property type="gene ID" value="SELMODRAFT_166529"/>
</dbReference>
<proteinExistence type="inferred from homology"/>
<dbReference type="HOGENOM" id="CLU_015101_0_1_1"/>
<dbReference type="PANTHER" id="PTHR45642:SF95">
    <property type="entry name" value="GDSL-LIKE LIPASE_ACYLHYDROLASE FAMILY PROTEIN, EXPRESSED"/>
    <property type="match status" value="1"/>
</dbReference>
<dbReference type="eggNOG" id="KOG0017">
    <property type="taxonomic scope" value="Eukaryota"/>
</dbReference>
<evidence type="ECO:0000256" key="1">
    <source>
        <dbReference type="ARBA" id="ARBA00008668"/>
    </source>
</evidence>
<evidence type="ECO:0000313" key="4">
    <source>
        <dbReference type="Proteomes" id="UP000001514"/>
    </source>
</evidence>
<dbReference type="FunFam" id="3.40.50.1110:FF:000003">
    <property type="entry name" value="GDSL esterase/lipase APG"/>
    <property type="match status" value="1"/>
</dbReference>
<name>D8QZ01_SELML</name>
<dbReference type="InterPro" id="IPR036514">
    <property type="entry name" value="SGNH_hydro_sf"/>
</dbReference>